<evidence type="ECO:0000256" key="1">
    <source>
        <dbReference type="SAM" id="MobiDB-lite"/>
    </source>
</evidence>
<dbReference type="EMBL" id="QGKX02001290">
    <property type="protein sequence ID" value="KAF3540611.1"/>
    <property type="molecule type" value="Genomic_DNA"/>
</dbReference>
<reference evidence="2" key="1">
    <citation type="submission" date="2019-12" db="EMBL/GenBank/DDBJ databases">
        <title>Genome sequencing and annotation of Brassica cretica.</title>
        <authorList>
            <person name="Studholme D.J."/>
            <person name="Sarris P."/>
        </authorList>
    </citation>
    <scope>NUCLEOTIDE SEQUENCE</scope>
    <source>
        <strain evidence="2">PFS-109/04</strain>
        <tissue evidence="2">Leaf</tissue>
    </source>
</reference>
<evidence type="ECO:0000313" key="3">
    <source>
        <dbReference type="Proteomes" id="UP000712600"/>
    </source>
</evidence>
<dbReference type="AlphaFoldDB" id="A0A8S9QIP3"/>
<organism evidence="2 3">
    <name type="scientific">Brassica cretica</name>
    <name type="common">Mustard</name>
    <dbReference type="NCBI Taxonomy" id="69181"/>
    <lineage>
        <taxon>Eukaryota</taxon>
        <taxon>Viridiplantae</taxon>
        <taxon>Streptophyta</taxon>
        <taxon>Embryophyta</taxon>
        <taxon>Tracheophyta</taxon>
        <taxon>Spermatophyta</taxon>
        <taxon>Magnoliopsida</taxon>
        <taxon>eudicotyledons</taxon>
        <taxon>Gunneridae</taxon>
        <taxon>Pentapetalae</taxon>
        <taxon>rosids</taxon>
        <taxon>malvids</taxon>
        <taxon>Brassicales</taxon>
        <taxon>Brassicaceae</taxon>
        <taxon>Brassiceae</taxon>
        <taxon>Brassica</taxon>
    </lineage>
</organism>
<evidence type="ECO:0000313" key="2">
    <source>
        <dbReference type="EMBL" id="KAF3540611.1"/>
    </source>
</evidence>
<proteinExistence type="predicted"/>
<accession>A0A8S9QIP3</accession>
<feature type="compositionally biased region" description="Basic and acidic residues" evidence="1">
    <location>
        <begin position="34"/>
        <end position="45"/>
    </location>
</feature>
<gene>
    <name evidence="2" type="ORF">F2Q69_00018893</name>
</gene>
<name>A0A8S9QIP3_BRACR</name>
<comment type="caution">
    <text evidence="2">The sequence shown here is derived from an EMBL/GenBank/DDBJ whole genome shotgun (WGS) entry which is preliminary data.</text>
</comment>
<protein>
    <submittedName>
        <fullName evidence="2">Uncharacterized protein</fullName>
    </submittedName>
</protein>
<sequence>MRENAKAQTKGKKSIKAPTIPSPMDPSARIVKHGNGEGNHKDRTNLHPPTRLGKRAAVHEEVLVI</sequence>
<feature type="region of interest" description="Disordered" evidence="1">
    <location>
        <begin position="1"/>
        <end position="54"/>
    </location>
</feature>
<dbReference type="Proteomes" id="UP000712600">
    <property type="component" value="Unassembled WGS sequence"/>
</dbReference>